<proteinExistence type="predicted"/>
<evidence type="ECO:0000313" key="1">
    <source>
        <dbReference type="EMBL" id="KAK4828148.1"/>
    </source>
</evidence>
<dbReference type="AlphaFoldDB" id="A0AAN7NIM3"/>
<keyword evidence="2" id="KW-1185">Reference proteome</keyword>
<evidence type="ECO:0000313" key="2">
    <source>
        <dbReference type="Proteomes" id="UP001333110"/>
    </source>
</evidence>
<comment type="caution">
    <text evidence="1">The sequence shown here is derived from an EMBL/GenBank/DDBJ whole genome shotgun (WGS) entry which is preliminary data.</text>
</comment>
<protein>
    <submittedName>
        <fullName evidence="1">Uncharacterized protein</fullName>
    </submittedName>
</protein>
<organism evidence="1 2">
    <name type="scientific">Mycteria americana</name>
    <name type="common">Wood stork</name>
    <dbReference type="NCBI Taxonomy" id="33587"/>
    <lineage>
        <taxon>Eukaryota</taxon>
        <taxon>Metazoa</taxon>
        <taxon>Chordata</taxon>
        <taxon>Craniata</taxon>
        <taxon>Vertebrata</taxon>
        <taxon>Euteleostomi</taxon>
        <taxon>Archelosauria</taxon>
        <taxon>Archosauria</taxon>
        <taxon>Dinosauria</taxon>
        <taxon>Saurischia</taxon>
        <taxon>Theropoda</taxon>
        <taxon>Coelurosauria</taxon>
        <taxon>Aves</taxon>
        <taxon>Neognathae</taxon>
        <taxon>Neoaves</taxon>
        <taxon>Aequornithes</taxon>
        <taxon>Ciconiiformes</taxon>
        <taxon>Ciconiidae</taxon>
        <taxon>Mycteria</taxon>
    </lineage>
</organism>
<accession>A0AAN7NIM3</accession>
<reference evidence="1 2" key="1">
    <citation type="journal article" date="2023" name="J. Hered.">
        <title>Chromosome-level genome of the wood stork (Mycteria americana) provides insight into avian chromosome evolution.</title>
        <authorList>
            <person name="Flamio R. Jr."/>
            <person name="Ramstad K.M."/>
        </authorList>
    </citation>
    <scope>NUCLEOTIDE SEQUENCE [LARGE SCALE GENOMIC DNA]</scope>
    <source>
        <strain evidence="1">JAX WOST 10</strain>
    </source>
</reference>
<name>A0AAN7NIM3_MYCAM</name>
<dbReference type="EMBL" id="JAUNZN010000002">
    <property type="protein sequence ID" value="KAK4828148.1"/>
    <property type="molecule type" value="Genomic_DNA"/>
</dbReference>
<dbReference type="Proteomes" id="UP001333110">
    <property type="component" value="Unassembled WGS sequence"/>
</dbReference>
<sequence>MVSVQALASSREKLCISLSCDAAQEKLLKLGTVGQRPCLAPRGSAALRPDGSALPAREPTVCANTPSSPGVDSVPLQRTGSQHGTQNATATFQRASYAAGPASNYADPYRQLQYCPSVESPYSKSGPAIPPEGTLARSPSIDSIQKDPRAERCRVCSQGSLEVGGDRVEWPCSPVAQAEAAAALQGGPEGAMASEAQEMPARTPGRGLSTLSPTVFFYLRWDTMVWMGRELNSSKRNILGLVLLNVFISNLVEVTENAVLRFAGDTKLGGTLGNSRRTDAKSCIWQGISPCSDAGWCLPGWEQLCGKGPGGLGRRELGMSQQCALAAGTANSALGWVNRGTARTSGEVIIPLYPGLV</sequence>
<gene>
    <name evidence="1" type="ORF">QYF61_023964</name>
</gene>